<accession>A0A1I7XVF8</accession>
<keyword evidence="2" id="KW-1185">Reference proteome</keyword>
<dbReference type="WBParaSite" id="Hba_21528">
    <property type="protein sequence ID" value="Hba_21528"/>
    <property type="gene ID" value="Hba_21528"/>
</dbReference>
<organism evidence="2 3">
    <name type="scientific">Heterorhabditis bacteriophora</name>
    <name type="common">Entomopathogenic nematode worm</name>
    <dbReference type="NCBI Taxonomy" id="37862"/>
    <lineage>
        <taxon>Eukaryota</taxon>
        <taxon>Metazoa</taxon>
        <taxon>Ecdysozoa</taxon>
        <taxon>Nematoda</taxon>
        <taxon>Chromadorea</taxon>
        <taxon>Rhabditida</taxon>
        <taxon>Rhabditina</taxon>
        <taxon>Rhabditomorpha</taxon>
        <taxon>Strongyloidea</taxon>
        <taxon>Heterorhabditidae</taxon>
        <taxon>Heterorhabditis</taxon>
    </lineage>
</organism>
<name>A0A1I7XVF8_HETBA</name>
<protein>
    <submittedName>
        <fullName evidence="3">Ground-like domain-containing protein</fullName>
    </submittedName>
</protein>
<sequence>MTALQVLFKDMAEEVTKLEENLSGSKKEYNEKDNYYKCGLEAVVFLTVGNAAFTPSAIADCTKSLMFRPLARRLLSDSCTIWIIGQFVAGATTADACHVKKDAKRLFCRNGDC</sequence>
<keyword evidence="1" id="KW-0175">Coiled coil</keyword>
<dbReference type="AlphaFoldDB" id="A0A1I7XVF8"/>
<evidence type="ECO:0000256" key="1">
    <source>
        <dbReference type="SAM" id="Coils"/>
    </source>
</evidence>
<proteinExistence type="predicted"/>
<reference evidence="3" key="1">
    <citation type="submission" date="2016-11" db="UniProtKB">
        <authorList>
            <consortium name="WormBaseParasite"/>
        </authorList>
    </citation>
    <scope>IDENTIFICATION</scope>
</reference>
<dbReference type="Proteomes" id="UP000095283">
    <property type="component" value="Unplaced"/>
</dbReference>
<evidence type="ECO:0000313" key="2">
    <source>
        <dbReference type="Proteomes" id="UP000095283"/>
    </source>
</evidence>
<feature type="coiled-coil region" evidence="1">
    <location>
        <begin position="1"/>
        <end position="28"/>
    </location>
</feature>
<evidence type="ECO:0000313" key="3">
    <source>
        <dbReference type="WBParaSite" id="Hba_21528"/>
    </source>
</evidence>